<geneLocation type="plasmid" evidence="1">
    <name>p23141-3</name>
</geneLocation>
<organism evidence="1">
    <name type="scientific">Raoultella ornithinolytica</name>
    <name type="common">Klebsiella ornithinolytica</name>
    <dbReference type="NCBI Taxonomy" id="54291"/>
    <lineage>
        <taxon>Bacteria</taxon>
        <taxon>Pseudomonadati</taxon>
        <taxon>Pseudomonadota</taxon>
        <taxon>Gammaproteobacteria</taxon>
        <taxon>Enterobacterales</taxon>
        <taxon>Enterobacteriaceae</taxon>
        <taxon>Klebsiella/Raoultella group</taxon>
        <taxon>Raoultella</taxon>
    </lineage>
</organism>
<name>A0A2H4ZH97_RAOOR</name>
<sequence length="115" mass="12840">MQYSEQLLTGVTGYVVDKKTTRTDKHGELHTDYDYKPVDGVIGTETMSQMHYMRQLDVEVYPSAKGAKQVLKVSMQSNAPVPSDSIAYSAMIDAFTDKFDAPLRSGNYVAVIPWN</sequence>
<proteinExistence type="predicted"/>
<evidence type="ECO:0000313" key="1">
    <source>
        <dbReference type="EMBL" id="AUF80636.1"/>
    </source>
</evidence>
<reference evidence="1" key="1">
    <citation type="submission" date="2017-08" db="EMBL/GenBank/DDBJ databases">
        <title>Complete sequence of p23141-1.</title>
        <authorList>
            <person name="Feng J."/>
            <person name="Yin Z."/>
            <person name="Zeng L."/>
            <person name="Jiang X."/>
            <person name="Zhan Z."/>
            <person name="Luo W."/>
            <person name="Zhao Y."/>
            <person name="Zhou D."/>
        </authorList>
    </citation>
    <scope>NUCLEOTIDE SEQUENCE</scope>
    <source>
        <strain evidence="1">23141</strain>
        <plasmid evidence="1">p23141-3</plasmid>
    </source>
</reference>
<dbReference type="EMBL" id="MF788071">
    <property type="protein sequence ID" value="AUF80636.1"/>
    <property type="molecule type" value="Genomic_DNA"/>
</dbReference>
<accession>A0A2H4ZH97</accession>
<keyword evidence="1" id="KW-0614">Plasmid</keyword>
<dbReference type="AlphaFoldDB" id="A0A2H4ZH97"/>
<protein>
    <submittedName>
        <fullName evidence="1">Uncharacterized protein</fullName>
    </submittedName>
</protein>
<dbReference type="RefSeq" id="WP_121343843.1">
    <property type="nucleotide sequence ID" value="NZ_MF788071.1"/>
</dbReference>